<name>A0ABY7WQ99_9LACO</name>
<proteinExistence type="inferred from homology"/>
<organism evidence="7 8">
    <name type="scientific">Lacticaseibacillus pabuli</name>
    <dbReference type="NCBI Taxonomy" id="3025672"/>
    <lineage>
        <taxon>Bacteria</taxon>
        <taxon>Bacillati</taxon>
        <taxon>Bacillota</taxon>
        <taxon>Bacilli</taxon>
        <taxon>Lactobacillales</taxon>
        <taxon>Lactobacillaceae</taxon>
        <taxon>Lacticaseibacillus</taxon>
    </lineage>
</organism>
<evidence type="ECO:0000256" key="3">
    <source>
        <dbReference type="ARBA" id="ARBA00022723"/>
    </source>
</evidence>
<dbReference type="Gene3D" id="3.90.79.10">
    <property type="entry name" value="Nucleoside Triphosphate Pyrophosphohydrolase"/>
    <property type="match status" value="1"/>
</dbReference>
<keyword evidence="8" id="KW-1185">Reference proteome</keyword>
<evidence type="ECO:0000256" key="1">
    <source>
        <dbReference type="ARBA" id="ARBA00001946"/>
    </source>
</evidence>
<dbReference type="Pfam" id="PF00293">
    <property type="entry name" value="NUDIX"/>
    <property type="match status" value="1"/>
</dbReference>
<dbReference type="InterPro" id="IPR015797">
    <property type="entry name" value="NUDIX_hydrolase-like_dom_sf"/>
</dbReference>
<evidence type="ECO:0000313" key="8">
    <source>
        <dbReference type="Proteomes" id="UP001220377"/>
    </source>
</evidence>
<feature type="domain" description="Nudix hydrolase" evidence="6">
    <location>
        <begin position="1"/>
        <end position="143"/>
    </location>
</feature>
<dbReference type="EMBL" id="CP117884">
    <property type="protein sequence ID" value="WDF82291.1"/>
    <property type="molecule type" value="Genomic_DNA"/>
</dbReference>
<evidence type="ECO:0000313" key="7">
    <source>
        <dbReference type="EMBL" id="WDF82291.1"/>
    </source>
</evidence>
<protein>
    <submittedName>
        <fullName evidence="7">NUDIX domain-containing protein</fullName>
    </submittedName>
</protein>
<dbReference type="Proteomes" id="UP001220377">
    <property type="component" value="Chromosome"/>
</dbReference>
<dbReference type="PROSITE" id="PS00893">
    <property type="entry name" value="NUDIX_BOX"/>
    <property type="match status" value="1"/>
</dbReference>
<keyword evidence="3" id="KW-0479">Metal-binding</keyword>
<evidence type="ECO:0000256" key="5">
    <source>
        <dbReference type="ARBA" id="ARBA00022842"/>
    </source>
</evidence>
<dbReference type="PANTHER" id="PTHR43758">
    <property type="entry name" value="7,8-DIHYDRO-8-OXOGUANINE TRIPHOSPHATASE"/>
    <property type="match status" value="1"/>
</dbReference>
<dbReference type="InterPro" id="IPR000086">
    <property type="entry name" value="NUDIX_hydrolase_dom"/>
</dbReference>
<evidence type="ECO:0000259" key="6">
    <source>
        <dbReference type="PROSITE" id="PS51462"/>
    </source>
</evidence>
<reference evidence="7 8" key="1">
    <citation type="submission" date="2023-02" db="EMBL/GenBank/DDBJ databases">
        <title>Genome sequence of Lacticaseibacillus sp. KACC 23028.</title>
        <authorList>
            <person name="Kim S."/>
            <person name="Heo J."/>
            <person name="Kwon S.-W."/>
        </authorList>
    </citation>
    <scope>NUCLEOTIDE SEQUENCE [LARGE SCALE GENOMIC DNA]</scope>
    <source>
        <strain evidence="7 8">KACC 23028</strain>
    </source>
</reference>
<keyword evidence="5" id="KW-0460">Magnesium</keyword>
<accession>A0ABY7WQ99</accession>
<sequence length="161" mass="17879">MRDYTLIALLTPVGIVAINRRKVPFQGRWNLIGGKVEPGESHLTGAARETFEESGVRLPELRFTALGVMNWMIDGQSQGNIYLYTARVGEELALPRMTREGLLAALDPLWLCSRDNQGVIPDLTEVLPRMMSGRVHLDLVAHYHGDQFTALVDYEGGSADD</sequence>
<dbReference type="SUPFAM" id="SSF55811">
    <property type="entry name" value="Nudix"/>
    <property type="match status" value="1"/>
</dbReference>
<dbReference type="PROSITE" id="PS51462">
    <property type="entry name" value="NUDIX"/>
    <property type="match status" value="1"/>
</dbReference>
<comment type="similarity">
    <text evidence="2">Belongs to the Nudix hydrolase family.</text>
</comment>
<dbReference type="PANTHER" id="PTHR43758:SF8">
    <property type="entry name" value="8-OXO-DGTP DIPHOSPHATASE YTKD-RELATED"/>
    <property type="match status" value="1"/>
</dbReference>
<dbReference type="InterPro" id="IPR020084">
    <property type="entry name" value="NUDIX_hydrolase_CS"/>
</dbReference>
<gene>
    <name evidence="7" type="ORF">PQ472_10405</name>
</gene>
<evidence type="ECO:0000256" key="4">
    <source>
        <dbReference type="ARBA" id="ARBA00022801"/>
    </source>
</evidence>
<keyword evidence="4" id="KW-0378">Hydrolase</keyword>
<dbReference type="RefSeq" id="WP_274259648.1">
    <property type="nucleotide sequence ID" value="NZ_CP117884.1"/>
</dbReference>
<evidence type="ECO:0000256" key="2">
    <source>
        <dbReference type="ARBA" id="ARBA00005582"/>
    </source>
</evidence>
<comment type="cofactor">
    <cofactor evidence="1">
        <name>Mg(2+)</name>
        <dbReference type="ChEBI" id="CHEBI:18420"/>
    </cofactor>
</comment>